<dbReference type="AlphaFoldDB" id="A0A132A7G7"/>
<gene>
    <name evidence="1" type="ORF">QR98_0053470</name>
</gene>
<reference evidence="1 2" key="1">
    <citation type="journal article" date="2015" name="Parasit. Vectors">
        <title>Draft genome of the scabies mite.</title>
        <authorList>
            <person name="Rider S.D.Jr."/>
            <person name="Morgan M.S."/>
            <person name="Arlian L.G."/>
        </authorList>
    </citation>
    <scope>NUCLEOTIDE SEQUENCE [LARGE SCALE GENOMIC DNA]</scope>
    <source>
        <strain evidence="1">Arlian Lab</strain>
    </source>
</reference>
<protein>
    <submittedName>
        <fullName evidence="1">Uncharacterized protein</fullName>
    </submittedName>
</protein>
<proteinExistence type="predicted"/>
<dbReference type="EMBL" id="JXLN01011122">
    <property type="protein sequence ID" value="KPM06867.1"/>
    <property type="molecule type" value="Genomic_DNA"/>
</dbReference>
<evidence type="ECO:0000313" key="2">
    <source>
        <dbReference type="Proteomes" id="UP000616769"/>
    </source>
</evidence>
<organism evidence="1 2">
    <name type="scientific">Sarcoptes scabiei</name>
    <name type="common">Itch mite</name>
    <name type="synonym">Acarus scabiei</name>
    <dbReference type="NCBI Taxonomy" id="52283"/>
    <lineage>
        <taxon>Eukaryota</taxon>
        <taxon>Metazoa</taxon>
        <taxon>Ecdysozoa</taxon>
        <taxon>Arthropoda</taxon>
        <taxon>Chelicerata</taxon>
        <taxon>Arachnida</taxon>
        <taxon>Acari</taxon>
        <taxon>Acariformes</taxon>
        <taxon>Sarcoptiformes</taxon>
        <taxon>Astigmata</taxon>
        <taxon>Psoroptidia</taxon>
        <taxon>Sarcoptoidea</taxon>
        <taxon>Sarcoptidae</taxon>
        <taxon>Sarcoptinae</taxon>
        <taxon>Sarcoptes</taxon>
    </lineage>
</organism>
<accession>A0A132A7G7</accession>
<dbReference type="VEuPathDB" id="VectorBase:SSCA001455"/>
<evidence type="ECO:0000313" key="1">
    <source>
        <dbReference type="EMBL" id="KPM06867.1"/>
    </source>
</evidence>
<dbReference type="Proteomes" id="UP000616769">
    <property type="component" value="Unassembled WGS sequence"/>
</dbReference>
<name>A0A132A7G7_SARSC</name>
<comment type="caution">
    <text evidence="1">The sequence shown here is derived from an EMBL/GenBank/DDBJ whole genome shotgun (WGS) entry which is preliminary data.</text>
</comment>
<sequence length="65" mass="7426">MASKSEVTSKTKSNPIKSQSSDLNEILIRIESMKVPYFTIERCRVCTKMLEESDMVGDKPRSHYA</sequence>